<accession>A0AAD4CDL7</accession>
<organism evidence="1 2">
    <name type="scientific">Aspergillus nanangensis</name>
    <dbReference type="NCBI Taxonomy" id="2582783"/>
    <lineage>
        <taxon>Eukaryota</taxon>
        <taxon>Fungi</taxon>
        <taxon>Dikarya</taxon>
        <taxon>Ascomycota</taxon>
        <taxon>Pezizomycotina</taxon>
        <taxon>Eurotiomycetes</taxon>
        <taxon>Eurotiomycetidae</taxon>
        <taxon>Eurotiales</taxon>
        <taxon>Aspergillaceae</taxon>
        <taxon>Aspergillus</taxon>
        <taxon>Aspergillus subgen. Circumdati</taxon>
    </lineage>
</organism>
<reference evidence="1" key="1">
    <citation type="journal article" date="2019" name="Beilstein J. Org. Chem.">
        <title>Nanangenines: drimane sesquiterpenoids as the dominant metabolite cohort of a novel Australian fungus, Aspergillus nanangensis.</title>
        <authorList>
            <person name="Lacey H.J."/>
            <person name="Gilchrist C.L.M."/>
            <person name="Crombie A."/>
            <person name="Kalaitzis J.A."/>
            <person name="Vuong D."/>
            <person name="Rutledge P.J."/>
            <person name="Turner P."/>
            <person name="Pitt J.I."/>
            <person name="Lacey E."/>
            <person name="Chooi Y.H."/>
            <person name="Piggott A.M."/>
        </authorList>
    </citation>
    <scope>NUCLEOTIDE SEQUENCE</scope>
    <source>
        <strain evidence="1">MST-FP2251</strain>
    </source>
</reference>
<evidence type="ECO:0000313" key="1">
    <source>
        <dbReference type="EMBL" id="KAF9884539.1"/>
    </source>
</evidence>
<dbReference type="EMBL" id="VCAU01000119">
    <property type="protein sequence ID" value="KAF9884539.1"/>
    <property type="molecule type" value="Genomic_DNA"/>
</dbReference>
<dbReference type="AlphaFoldDB" id="A0AAD4CDL7"/>
<proteinExistence type="predicted"/>
<reference evidence="1" key="2">
    <citation type="submission" date="2020-02" db="EMBL/GenBank/DDBJ databases">
        <authorList>
            <person name="Gilchrist C.L.M."/>
            <person name="Chooi Y.-H."/>
        </authorList>
    </citation>
    <scope>NUCLEOTIDE SEQUENCE</scope>
    <source>
        <strain evidence="1">MST-FP2251</strain>
    </source>
</reference>
<name>A0AAD4CDL7_ASPNN</name>
<gene>
    <name evidence="1" type="ORF">FE257_001484</name>
</gene>
<keyword evidence="2" id="KW-1185">Reference proteome</keyword>
<comment type="caution">
    <text evidence="1">The sequence shown here is derived from an EMBL/GenBank/DDBJ whole genome shotgun (WGS) entry which is preliminary data.</text>
</comment>
<sequence length="65" mass="7317">MEKGSFLRERLKETSNAQSTHDVIDRAILDHETATSAFDYYVQILAPVLPFVIFPDQTPALHSKG</sequence>
<protein>
    <submittedName>
        <fullName evidence="1">Uncharacterized protein</fullName>
    </submittedName>
</protein>
<dbReference type="Proteomes" id="UP001194746">
    <property type="component" value="Unassembled WGS sequence"/>
</dbReference>
<evidence type="ECO:0000313" key="2">
    <source>
        <dbReference type="Proteomes" id="UP001194746"/>
    </source>
</evidence>